<dbReference type="InterPro" id="IPR044855">
    <property type="entry name" value="CoA-Trfase_III_dom3_sf"/>
</dbReference>
<dbReference type="Gene3D" id="3.30.1540.10">
    <property type="entry name" value="formyl-coa transferase, domain 3"/>
    <property type="match status" value="1"/>
</dbReference>
<dbReference type="PANTHER" id="PTHR48228:SF5">
    <property type="entry name" value="ALPHA-METHYLACYL-COA RACEMASE"/>
    <property type="match status" value="1"/>
</dbReference>
<dbReference type="InterPro" id="IPR003673">
    <property type="entry name" value="CoA-Trfase_fam_III"/>
</dbReference>
<keyword evidence="1" id="KW-0808">Transferase</keyword>
<dbReference type="RefSeq" id="WP_275705109.1">
    <property type="nucleotide sequence ID" value="NZ_JANCMW010000002.1"/>
</dbReference>
<organism evidence="1 2">
    <name type="scientific">Marinobacter iranensis</name>
    <dbReference type="NCBI Taxonomy" id="2962607"/>
    <lineage>
        <taxon>Bacteria</taxon>
        <taxon>Pseudomonadati</taxon>
        <taxon>Pseudomonadota</taxon>
        <taxon>Gammaproteobacteria</taxon>
        <taxon>Pseudomonadales</taxon>
        <taxon>Marinobacteraceae</taxon>
        <taxon>Marinobacter</taxon>
    </lineage>
</organism>
<name>A0ABT5Y7R0_9GAMM</name>
<keyword evidence="2" id="KW-1185">Reference proteome</keyword>
<sequence length="407" mass="44660">MQSILSGFRVVEGSAFVAAPSGGMTLAQLGADVIRFDPIGGGIDYNRWPVTADQKSLYWHSLNKGKRSIAVDFRRPEGQEILTRLITAPGEDAGMFLTNFPAKGWLSYERLKAYRDDLIYLNLKGDRHGKGALDYTVNCKVGFPSITGVGKSKSIPPLNNPLPAWDVITGQQIALGLLTAERHRLKTGEGQLVTIALADVALATLGNLGYIAEAMINGTERDAIGNDIYGTYGHDFACQDGDRVMVVGVSPNQWHALVEVTGTATEINELQTRMGLDFRKEGDRYQGREQITKLFQPWFAQRPFSQVANELDNAGACWGKYQSIKEAVESDIDCSTDNPLFQMVEQPGIGEYLMPDHPLNFTSLEREPVRRAPKLGEHTEEILADTLGLSAPEIAKLFDQKVVAGSD</sequence>
<dbReference type="Proteomes" id="UP001143391">
    <property type="component" value="Unassembled WGS sequence"/>
</dbReference>
<dbReference type="Gene3D" id="3.40.50.10540">
    <property type="entry name" value="Crotonobetainyl-coa:carnitine coa-transferase, domain 1"/>
    <property type="match status" value="1"/>
</dbReference>
<accession>A0ABT5Y7R0</accession>
<reference evidence="1" key="1">
    <citation type="submission" date="2022-07" db="EMBL/GenBank/DDBJ databases">
        <title>Marinobacter iranensis a new bacterium isolate from a hipersaline lake in Iran.</title>
        <authorList>
            <person name="Mohammad A.M.A."/>
            <person name="Cristina S.-P."/>
            <person name="Antonio V."/>
        </authorList>
    </citation>
    <scope>NUCLEOTIDE SEQUENCE</scope>
    <source>
        <strain evidence="1">71-i</strain>
    </source>
</reference>
<dbReference type="SUPFAM" id="SSF89796">
    <property type="entry name" value="CoA-transferase family III (CaiB/BaiF)"/>
    <property type="match status" value="1"/>
</dbReference>
<dbReference type="InterPro" id="IPR050509">
    <property type="entry name" value="CoA-transferase_III"/>
</dbReference>
<comment type="caution">
    <text evidence="1">The sequence shown here is derived from an EMBL/GenBank/DDBJ whole genome shotgun (WGS) entry which is preliminary data.</text>
</comment>
<dbReference type="InterPro" id="IPR023606">
    <property type="entry name" value="CoA-Trfase_III_dom_1_sf"/>
</dbReference>
<dbReference type="PANTHER" id="PTHR48228">
    <property type="entry name" value="SUCCINYL-COA--D-CITRAMALATE COA-TRANSFERASE"/>
    <property type="match status" value="1"/>
</dbReference>
<dbReference type="Pfam" id="PF02515">
    <property type="entry name" value="CoA_transf_3"/>
    <property type="match status" value="1"/>
</dbReference>
<proteinExistence type="predicted"/>
<dbReference type="EMBL" id="JANCMW010000002">
    <property type="protein sequence ID" value="MDF0749621.1"/>
    <property type="molecule type" value="Genomic_DNA"/>
</dbReference>
<evidence type="ECO:0000313" key="1">
    <source>
        <dbReference type="EMBL" id="MDF0749621.1"/>
    </source>
</evidence>
<dbReference type="GO" id="GO:0016740">
    <property type="term" value="F:transferase activity"/>
    <property type="evidence" value="ECO:0007669"/>
    <property type="project" value="UniProtKB-KW"/>
</dbReference>
<evidence type="ECO:0000313" key="2">
    <source>
        <dbReference type="Proteomes" id="UP001143391"/>
    </source>
</evidence>
<gene>
    <name evidence="1" type="ORF">NLU14_05190</name>
</gene>
<protein>
    <submittedName>
        <fullName evidence="1">CoA transferase</fullName>
    </submittedName>
</protein>